<dbReference type="STRING" id="1642818.AWE51_15590"/>
<accession>A0A163CVG2</accession>
<comment type="caution">
    <text evidence="1">The sequence shown here is derived from an EMBL/GenBank/DDBJ whole genome shotgun (WGS) entry which is preliminary data.</text>
</comment>
<evidence type="ECO:0000313" key="1">
    <source>
        <dbReference type="EMBL" id="KZS42792.1"/>
    </source>
</evidence>
<organism evidence="1 2">
    <name type="scientific">Aquimarina aggregata</name>
    <dbReference type="NCBI Taxonomy" id="1642818"/>
    <lineage>
        <taxon>Bacteria</taxon>
        <taxon>Pseudomonadati</taxon>
        <taxon>Bacteroidota</taxon>
        <taxon>Flavobacteriia</taxon>
        <taxon>Flavobacteriales</taxon>
        <taxon>Flavobacteriaceae</taxon>
        <taxon>Aquimarina</taxon>
    </lineage>
</organism>
<dbReference type="InterPro" id="IPR017853">
    <property type="entry name" value="GH"/>
</dbReference>
<dbReference type="SUPFAM" id="SSF51445">
    <property type="entry name" value="(Trans)glycosidases"/>
    <property type="match status" value="1"/>
</dbReference>
<dbReference type="EMBL" id="LQRT01000001">
    <property type="protein sequence ID" value="KZS42792.1"/>
    <property type="molecule type" value="Genomic_DNA"/>
</dbReference>
<proteinExistence type="predicted"/>
<dbReference type="Proteomes" id="UP000076715">
    <property type="component" value="Unassembled WGS sequence"/>
</dbReference>
<dbReference type="AlphaFoldDB" id="A0A163CVG2"/>
<evidence type="ECO:0000313" key="2">
    <source>
        <dbReference type="Proteomes" id="UP000076715"/>
    </source>
</evidence>
<dbReference type="CDD" id="cd14791">
    <property type="entry name" value="GH36"/>
    <property type="match status" value="1"/>
</dbReference>
<evidence type="ECO:0008006" key="3">
    <source>
        <dbReference type="Google" id="ProtNLM"/>
    </source>
</evidence>
<dbReference type="GO" id="GO:0004557">
    <property type="term" value="F:alpha-galactosidase activity"/>
    <property type="evidence" value="ECO:0007669"/>
    <property type="project" value="InterPro"/>
</dbReference>
<gene>
    <name evidence="1" type="ORF">AWE51_15590</name>
</gene>
<dbReference type="GO" id="GO:0016052">
    <property type="term" value="P:carbohydrate catabolic process"/>
    <property type="evidence" value="ECO:0007669"/>
    <property type="project" value="InterPro"/>
</dbReference>
<dbReference type="RefSeq" id="WP_066307865.1">
    <property type="nucleotide sequence ID" value="NZ_LQRT01000001.1"/>
</dbReference>
<dbReference type="OrthoDB" id="9807519at2"/>
<sequence>MANLTTKGWCFFQEIGKEQLPYDGISLYTKEEYFDFSISSQINQLEKELYVTTVKLSSSTPKNTKPVKLVWKIPAINLKGTWLSNYESDRRVFAEFDAERMLVSRTAYEAPILCLYGHNDQNLHTFACSDAINTLSLGAGLREEDGWVYCNVILFTENVPDFKDYEISILLDYRKHRYEHSLGKVSDWWESFTKYTPMSVPEIAKQPMYSTWYSYHQEISSDTLLKECTIASEMGYRTIIVDDGWQTNDNNRGYAYTGDWLPERFPEMSNFVSDIHGLDMKIMLWYSVPFFGKYSKAYEKFKGKFLHFSEEFQAAIVDPRYPEIREYLVTIYSNALKNWKLDGFKLDFIDHFIPYPETILTLEDGRDYAAIGPAVDRLMTDIKEALIAINPNILIEFRQHYIGPALRKCGNMLRAHDCPNDAVTNRRRIIDLRLLSGDTAIHSDMFMWNYDEPVALAALQFVNILFSVPQVSVRLGEILESHKQMVLFYTSYWIQNQDILLSRNLTAIGPSENYPVVRTITEKKEIIAVYADVVIDLFSEAQYIDIINGKTSEKIILNTVSSQKSYKISIIDCQGNIIKNTTNSFQKGLISIEVPISGMITLSAV</sequence>
<dbReference type="PANTHER" id="PTHR43053">
    <property type="entry name" value="GLYCOSIDASE FAMILY 31"/>
    <property type="match status" value="1"/>
</dbReference>
<dbReference type="InterPro" id="IPR013785">
    <property type="entry name" value="Aldolase_TIM"/>
</dbReference>
<reference evidence="1 2" key="1">
    <citation type="submission" date="2016-01" db="EMBL/GenBank/DDBJ databases">
        <title>The draft genome sequence of Aquimarina sp. RZW4-3-2.</title>
        <authorList>
            <person name="Wang Y."/>
        </authorList>
    </citation>
    <scope>NUCLEOTIDE SEQUENCE [LARGE SCALE GENOMIC DNA]</scope>
    <source>
        <strain evidence="1 2">RZW4-3-2</strain>
    </source>
</reference>
<dbReference type="InterPro" id="IPR002252">
    <property type="entry name" value="Glyco_hydro_36"/>
</dbReference>
<protein>
    <recommendedName>
        <fullName evidence="3">Alpha-galactosidase</fullName>
    </recommendedName>
</protein>
<dbReference type="InterPro" id="IPR050985">
    <property type="entry name" value="Alpha-glycosidase_related"/>
</dbReference>
<name>A0A163CVG2_9FLAO</name>
<dbReference type="Gene3D" id="3.20.20.70">
    <property type="entry name" value="Aldolase class I"/>
    <property type="match status" value="1"/>
</dbReference>
<keyword evidence="2" id="KW-1185">Reference proteome</keyword>